<organism evidence="2 3">
    <name type="scientific">Bacillus mycoides</name>
    <dbReference type="NCBI Taxonomy" id="1405"/>
    <lineage>
        <taxon>Bacteria</taxon>
        <taxon>Bacillati</taxon>
        <taxon>Bacillota</taxon>
        <taxon>Bacilli</taxon>
        <taxon>Bacillales</taxon>
        <taxon>Bacillaceae</taxon>
        <taxon>Bacillus</taxon>
        <taxon>Bacillus cereus group</taxon>
    </lineage>
</organism>
<dbReference type="Proteomes" id="UP000195696">
    <property type="component" value="Unassembled WGS sequence"/>
</dbReference>
<gene>
    <name evidence="2" type="ORF">BWGO95_04777</name>
</gene>
<keyword evidence="1" id="KW-0472">Membrane</keyword>
<name>A0A1G4EX50_BACMY</name>
<protein>
    <submittedName>
        <fullName evidence="2">Uncharacterized protein</fullName>
    </submittedName>
</protein>
<evidence type="ECO:0000313" key="2">
    <source>
        <dbReference type="EMBL" id="SCB70599.1"/>
    </source>
</evidence>
<dbReference type="EMBL" id="FMAK01000053">
    <property type="protein sequence ID" value="SCB70599.1"/>
    <property type="molecule type" value="Genomic_DNA"/>
</dbReference>
<keyword evidence="1" id="KW-0812">Transmembrane</keyword>
<feature type="transmembrane region" description="Helical" evidence="1">
    <location>
        <begin position="7"/>
        <end position="27"/>
    </location>
</feature>
<accession>A0A1G4EX50</accession>
<sequence>MFQLYNGILFMNLVPVLTLIGSMFQGYTVKLPAPH</sequence>
<proteinExistence type="predicted"/>
<reference evidence="2 3" key="1">
    <citation type="submission" date="2016-08" db="EMBL/GenBank/DDBJ databases">
        <authorList>
            <person name="Seilhamer J.J."/>
        </authorList>
    </citation>
    <scope>NUCLEOTIDE SEQUENCE [LARGE SCALE GENOMIC DNA]</scope>
    <source>
        <strain evidence="2 3">SDA_GO95</strain>
    </source>
</reference>
<keyword evidence="1" id="KW-1133">Transmembrane helix</keyword>
<evidence type="ECO:0000313" key="3">
    <source>
        <dbReference type="Proteomes" id="UP000195696"/>
    </source>
</evidence>
<evidence type="ECO:0000256" key="1">
    <source>
        <dbReference type="SAM" id="Phobius"/>
    </source>
</evidence>
<dbReference type="AlphaFoldDB" id="A0A1G4EX50"/>